<accession>A0A917PUI1</accession>
<dbReference type="EMBL" id="BMPO01000003">
    <property type="protein sequence ID" value="GGJ92594.1"/>
    <property type="molecule type" value="Genomic_DNA"/>
</dbReference>
<evidence type="ECO:0000313" key="2">
    <source>
        <dbReference type="Proteomes" id="UP000635983"/>
    </source>
</evidence>
<reference evidence="1" key="1">
    <citation type="journal article" date="2014" name="Int. J. Syst. Evol. Microbiol.">
        <title>Complete genome sequence of Corynebacterium casei LMG S-19264T (=DSM 44701T), isolated from a smear-ripened cheese.</title>
        <authorList>
            <consortium name="US DOE Joint Genome Institute (JGI-PGF)"/>
            <person name="Walter F."/>
            <person name="Albersmeier A."/>
            <person name="Kalinowski J."/>
            <person name="Ruckert C."/>
        </authorList>
    </citation>
    <scope>NUCLEOTIDE SEQUENCE</scope>
    <source>
        <strain evidence="1">JCM 30078</strain>
    </source>
</reference>
<dbReference type="Proteomes" id="UP000635983">
    <property type="component" value="Unassembled WGS sequence"/>
</dbReference>
<protein>
    <submittedName>
        <fullName evidence="1">Uncharacterized protein</fullName>
    </submittedName>
</protein>
<dbReference type="RefSeq" id="WP_188982853.1">
    <property type="nucleotide sequence ID" value="NZ_BMPO01000003.1"/>
</dbReference>
<evidence type="ECO:0000313" key="1">
    <source>
        <dbReference type="EMBL" id="GGJ92594.1"/>
    </source>
</evidence>
<dbReference type="AlphaFoldDB" id="A0A917PUI1"/>
<gene>
    <name evidence="1" type="ORF">GCM10009304_18020</name>
</gene>
<keyword evidence="2" id="KW-1185">Reference proteome</keyword>
<organism evidence="1 2">
    <name type="scientific">Pseudomonas matsuisoli</name>
    <dbReference type="NCBI Taxonomy" id="1515666"/>
    <lineage>
        <taxon>Bacteria</taxon>
        <taxon>Pseudomonadati</taxon>
        <taxon>Pseudomonadota</taxon>
        <taxon>Gammaproteobacteria</taxon>
        <taxon>Pseudomonadales</taxon>
        <taxon>Pseudomonadaceae</taxon>
        <taxon>Pseudomonas</taxon>
    </lineage>
</organism>
<reference evidence="1" key="2">
    <citation type="submission" date="2020-09" db="EMBL/GenBank/DDBJ databases">
        <authorList>
            <person name="Sun Q."/>
            <person name="Ohkuma M."/>
        </authorList>
    </citation>
    <scope>NUCLEOTIDE SEQUENCE</scope>
    <source>
        <strain evidence="1">JCM 30078</strain>
    </source>
</reference>
<sequence>MLLELKAKSSKFAYLRHDVMALQLKTLAGSFCGVDGGVAGIICSQRWHLFASYGGPH</sequence>
<comment type="caution">
    <text evidence="1">The sequence shown here is derived from an EMBL/GenBank/DDBJ whole genome shotgun (WGS) entry which is preliminary data.</text>
</comment>
<proteinExistence type="predicted"/>
<name>A0A917PUI1_9PSED</name>